<feature type="compositionally biased region" description="Basic and acidic residues" evidence="3">
    <location>
        <begin position="188"/>
        <end position="201"/>
    </location>
</feature>
<evidence type="ECO:0000259" key="4">
    <source>
        <dbReference type="PROSITE" id="PS50097"/>
    </source>
</evidence>
<dbReference type="InterPro" id="IPR000408">
    <property type="entry name" value="Reg_chr_condens"/>
</dbReference>
<feature type="compositionally biased region" description="Low complexity" evidence="3">
    <location>
        <begin position="1444"/>
        <end position="1459"/>
    </location>
</feature>
<dbReference type="InterPro" id="IPR009091">
    <property type="entry name" value="RCC1/BLIP-II"/>
</dbReference>
<evidence type="ECO:0000256" key="3">
    <source>
        <dbReference type="SAM" id="MobiDB-lite"/>
    </source>
</evidence>
<sequence length="1750" mass="189558">MSGFLWKYYLEDDVDGFRQLLEGATYSARPGAQRITTGAQNNPGAFIGSPGSLGTSPTVLPRPRFGGTPRSAVTLTRADINFKDANGLTILHHAATSTSETAFAFATALLEHPLTDLYAQDLENGWTALHRAFYFGNVSIARSIIDRDVQDALGHGVGGVVQGAGGLIKIKDKEGNGPLDVFATTIKDRTLRPEGNEKSADEAEAEDDFDYDDPGDGEERHTRRKLSPITDIKGDELFTFGSNRNVTLGFGDEDDRQYPERVILRRPDHLLRRFYREHLEQKHHAWMAIDASLGDFSQIASSQSVEVSALPTFIRSTPLIIQDVQMSKLHTAVLTTDPESNLYMCGHGPGGRLGLGHERTNFQFACLEGGALTGKKVLTVALGQNHSLALSDEGEIFSWGNNGFGQLGYSLPKTGSNDEDPIQTLPRQIFGPLKREVVVGIAASRIHSVAHTATALYTFGKNEGQLGIVDSDARSLEMQITPRNVAASLFSSPIASVNAIDRATVCLLENHEVWVFANYGYAKLSFPLDGFTNYFLKSSFLTTKYDTTPNRICKITSGGDTICAMSSAGEVFTVAVSKRTESGQDKTTSTTNPSKIRGALSQPYRIWSLKKGYMAARDVDVDQDGSIILTTEAGSVWRRVKRTKIKDASAAGTGDYKPKDYKFSRVPGLTRVTAVRASAFGAYAAVRKDCDVTKSQIVVDSPMLWDDVYPLLPLKGWAQYGEDSEDEEPLPAFWTKPTEIQRITKRALESKDFEQELTSMLRTYVDDSDSTYDMVIGSTVSDVRVPVHQWLFAGRSKIMRQGLAELRQHGSFSVSEALSLEQDDRGQTVVMLQGMDVLTLFDLVLYIYTDNVVDFWHYTRQYPQLAFRYRQIRTELMKISSRLELKQLEPAVRQMVRPRRCLTTDMELAIKDSTFFDDADIILELADGELPVHSSLMVQRCPFFEGMFKGRAAGLWLAGRRTESEDTIRIDLKHIQVDIFKLVLRHLYADSGDEIFDDFVSDNLGDFLALSDFLDHILDVMSVANELMLDRLSQVCQQVIGRYVNVRNVCQMLNAISACSVTEFKDAALEYICLSLEAVLQNGILDELDEDLLFELDQVVRENQLACLPFARSGRSEALLLEKYPELAERIDRGRQAKIDSIVLQGKYADADARMSTSLRAGSFDERSPMQQKARRSGKDVKAGAASPSLTPLKGKQSAADLMFDMDEDGDDTGIDDIDLELDEPQSGGPVKAFSLNPKSPASPWQDNKTASLEPTFISPSSATPNTLEASSLAAKAAPINRTADKPWGAAPLQSTKLDMKDIMAQAQTSSDKPSAISLALSAEAKKEEKASGSSSITKLSQKERKKLQQAQQEAQAQAQARAVASLANESKPASPWQTRSPSAQVALKDILTSPPALSPSPASRTTSAPALTMRQTIANNGPTAKQKATIPASPAQSTPAINAAQASPSASTASAVPARKLSGRPAPSPQQANESSATTPRPASGKGFAISQSTAAATPQSIRHIQQEQRAEASLQLSMADILSQQQAEKDVIKEAAAKRSLQEIQQEQEFQEWWDKESRRVMEEEARASQKAQKGSGRGKGAGKSAKGGAGGGAAAAGGAGKGAKKSAAGAAAAPNAAGAGAESAGRQKQEGEKGGRDKDKDGRPANAKPKSKPHGKTPKPQQQRDGKKSATLKENAAPAAPAAAGVENTAPVPPPASGSAPTAPRGGGGGGGGRHHHRPRGGKQDFVGRQQQHQQQQHRASADATRA</sequence>
<accession>A0A6A6B5T5</accession>
<feature type="compositionally biased region" description="Low complexity" evidence="3">
    <location>
        <begin position="1392"/>
        <end position="1413"/>
    </location>
</feature>
<dbReference type="PROSITE" id="PS50012">
    <property type="entry name" value="RCC1_3"/>
    <property type="match status" value="2"/>
</dbReference>
<feature type="compositionally biased region" description="Low complexity" evidence="3">
    <location>
        <begin position="1608"/>
        <end position="1627"/>
    </location>
</feature>
<dbReference type="SUPFAM" id="SSF54695">
    <property type="entry name" value="POZ domain"/>
    <property type="match status" value="1"/>
</dbReference>
<feature type="region of interest" description="Disordered" evidence="3">
    <location>
        <begin position="1159"/>
        <end position="1196"/>
    </location>
</feature>
<feature type="compositionally biased region" description="Gly residues" evidence="3">
    <location>
        <begin position="1578"/>
        <end position="1604"/>
    </location>
</feature>
<name>A0A6A6B5T5_9PEZI</name>
<feature type="region of interest" description="Disordered" evidence="3">
    <location>
        <begin position="1225"/>
        <end position="1249"/>
    </location>
</feature>
<proteinExistence type="predicted"/>
<dbReference type="Pfam" id="PF12796">
    <property type="entry name" value="Ank_2"/>
    <property type="match status" value="1"/>
</dbReference>
<keyword evidence="1" id="KW-0677">Repeat</keyword>
<dbReference type="PROSITE" id="PS50097">
    <property type="entry name" value="BTB"/>
    <property type="match status" value="1"/>
</dbReference>
<keyword evidence="6" id="KW-1185">Reference proteome</keyword>
<dbReference type="Proteomes" id="UP000799438">
    <property type="component" value="Unassembled WGS sequence"/>
</dbReference>
<dbReference type="PANTHER" id="PTHR22872">
    <property type="entry name" value="BTK-BINDING PROTEIN-RELATED"/>
    <property type="match status" value="1"/>
</dbReference>
<feature type="compositionally biased region" description="Polar residues" evidence="3">
    <location>
        <begin position="1470"/>
        <end position="1482"/>
    </location>
</feature>
<organism evidence="5 6">
    <name type="scientific">Aplosporella prunicola CBS 121167</name>
    <dbReference type="NCBI Taxonomy" id="1176127"/>
    <lineage>
        <taxon>Eukaryota</taxon>
        <taxon>Fungi</taxon>
        <taxon>Dikarya</taxon>
        <taxon>Ascomycota</taxon>
        <taxon>Pezizomycotina</taxon>
        <taxon>Dothideomycetes</taxon>
        <taxon>Dothideomycetes incertae sedis</taxon>
        <taxon>Botryosphaeriales</taxon>
        <taxon>Aplosporellaceae</taxon>
        <taxon>Aplosporella</taxon>
    </lineage>
</organism>
<feature type="compositionally biased region" description="Basic and acidic residues" evidence="3">
    <location>
        <begin position="1628"/>
        <end position="1646"/>
    </location>
</feature>
<dbReference type="InterPro" id="IPR051625">
    <property type="entry name" value="Signaling_Regulatory_Domain"/>
</dbReference>
<feature type="region of interest" description="Disordered" evidence="3">
    <location>
        <begin position="1301"/>
        <end position="1513"/>
    </location>
</feature>
<dbReference type="PANTHER" id="PTHR22872:SF2">
    <property type="entry name" value="INHIBITOR OF BRUTON TYROSINE KINASE"/>
    <property type="match status" value="1"/>
</dbReference>
<feature type="compositionally biased region" description="Polar residues" evidence="3">
    <location>
        <begin position="34"/>
        <end position="43"/>
    </location>
</feature>
<dbReference type="Gene3D" id="1.25.40.20">
    <property type="entry name" value="Ankyrin repeat-containing domain"/>
    <property type="match status" value="1"/>
</dbReference>
<dbReference type="EMBL" id="ML995493">
    <property type="protein sequence ID" value="KAF2139380.1"/>
    <property type="molecule type" value="Genomic_DNA"/>
</dbReference>
<evidence type="ECO:0000313" key="5">
    <source>
        <dbReference type="EMBL" id="KAF2139380.1"/>
    </source>
</evidence>
<dbReference type="CDD" id="cd18186">
    <property type="entry name" value="BTB_POZ_ZBTB_KLHL-like"/>
    <property type="match status" value="1"/>
</dbReference>
<dbReference type="InterPro" id="IPR011333">
    <property type="entry name" value="SKP1/BTB/POZ_sf"/>
</dbReference>
<dbReference type="CDD" id="cd18500">
    <property type="entry name" value="BACK_IBtk"/>
    <property type="match status" value="1"/>
</dbReference>
<feature type="compositionally biased region" description="Polar residues" evidence="3">
    <location>
        <begin position="1414"/>
        <end position="1424"/>
    </location>
</feature>
<evidence type="ECO:0000256" key="2">
    <source>
        <dbReference type="PROSITE-ProRule" id="PRU00235"/>
    </source>
</evidence>
<feature type="compositionally biased region" description="Basic and acidic residues" evidence="3">
    <location>
        <begin position="1561"/>
        <end position="1570"/>
    </location>
</feature>
<feature type="repeat" description="RCC1" evidence="2">
    <location>
        <begin position="340"/>
        <end position="393"/>
    </location>
</feature>
<feature type="compositionally biased region" description="Low complexity" evidence="3">
    <location>
        <begin position="1349"/>
        <end position="1365"/>
    </location>
</feature>
<feature type="region of interest" description="Disordered" evidence="3">
    <location>
        <begin position="188"/>
        <end position="226"/>
    </location>
</feature>
<dbReference type="InterPro" id="IPR036770">
    <property type="entry name" value="Ankyrin_rpt-contain_sf"/>
</dbReference>
<feature type="compositionally biased region" description="Polar residues" evidence="3">
    <location>
        <begin position="1491"/>
        <end position="1505"/>
    </location>
</feature>
<protein>
    <recommendedName>
        <fullName evidence="4">BTB domain-containing protein</fullName>
    </recommendedName>
</protein>
<feature type="region of interest" description="Disordered" evidence="3">
    <location>
        <begin position="1561"/>
        <end position="1750"/>
    </location>
</feature>
<gene>
    <name evidence="5" type="ORF">K452DRAFT_289930</name>
</gene>
<dbReference type="Pfam" id="PF13540">
    <property type="entry name" value="RCC1_2"/>
    <property type="match status" value="1"/>
</dbReference>
<dbReference type="OrthoDB" id="1893551at2759"/>
<feature type="domain" description="BTB" evidence="4">
    <location>
        <begin position="919"/>
        <end position="990"/>
    </location>
</feature>
<feature type="compositionally biased region" description="Acidic residues" evidence="3">
    <location>
        <begin position="202"/>
        <end position="216"/>
    </location>
</feature>
<dbReference type="RefSeq" id="XP_033395093.1">
    <property type="nucleotide sequence ID" value="XM_033540910.1"/>
</dbReference>
<dbReference type="Gene3D" id="3.30.710.10">
    <property type="entry name" value="Potassium Channel Kv1.1, Chain A"/>
    <property type="match status" value="2"/>
</dbReference>
<dbReference type="Pfam" id="PF00651">
    <property type="entry name" value="BTB"/>
    <property type="match status" value="1"/>
</dbReference>
<dbReference type="InterPro" id="IPR000210">
    <property type="entry name" value="BTB/POZ_dom"/>
</dbReference>
<feature type="region of interest" description="Disordered" evidence="3">
    <location>
        <begin position="34"/>
        <end position="57"/>
    </location>
</feature>
<evidence type="ECO:0000256" key="1">
    <source>
        <dbReference type="ARBA" id="ARBA00022737"/>
    </source>
</evidence>
<feature type="compositionally biased region" description="Polar residues" evidence="3">
    <location>
        <begin position="1237"/>
        <end position="1249"/>
    </location>
</feature>
<dbReference type="SUPFAM" id="SSF50985">
    <property type="entry name" value="RCC1/BLIP-II"/>
    <property type="match status" value="1"/>
</dbReference>
<reference evidence="5" key="1">
    <citation type="journal article" date="2020" name="Stud. Mycol.">
        <title>101 Dothideomycetes genomes: a test case for predicting lifestyles and emergence of pathogens.</title>
        <authorList>
            <person name="Haridas S."/>
            <person name="Albert R."/>
            <person name="Binder M."/>
            <person name="Bloem J."/>
            <person name="Labutti K."/>
            <person name="Salamov A."/>
            <person name="Andreopoulos B."/>
            <person name="Baker S."/>
            <person name="Barry K."/>
            <person name="Bills G."/>
            <person name="Bluhm B."/>
            <person name="Cannon C."/>
            <person name="Castanera R."/>
            <person name="Culley D."/>
            <person name="Daum C."/>
            <person name="Ezra D."/>
            <person name="Gonzalez J."/>
            <person name="Henrissat B."/>
            <person name="Kuo A."/>
            <person name="Liang C."/>
            <person name="Lipzen A."/>
            <person name="Lutzoni F."/>
            <person name="Magnuson J."/>
            <person name="Mondo S."/>
            <person name="Nolan M."/>
            <person name="Ohm R."/>
            <person name="Pangilinan J."/>
            <person name="Park H.-J."/>
            <person name="Ramirez L."/>
            <person name="Alfaro M."/>
            <person name="Sun H."/>
            <person name="Tritt A."/>
            <person name="Yoshinaga Y."/>
            <person name="Zwiers L.-H."/>
            <person name="Turgeon B."/>
            <person name="Goodwin S."/>
            <person name="Spatafora J."/>
            <person name="Crous P."/>
            <person name="Grigoriev I."/>
        </authorList>
    </citation>
    <scope>NUCLEOTIDE SEQUENCE</scope>
    <source>
        <strain evidence="5">CBS 121167</strain>
    </source>
</reference>
<dbReference type="InterPro" id="IPR002110">
    <property type="entry name" value="Ankyrin_rpt"/>
</dbReference>
<evidence type="ECO:0000313" key="6">
    <source>
        <dbReference type="Proteomes" id="UP000799438"/>
    </source>
</evidence>
<dbReference type="SMART" id="SM00225">
    <property type="entry name" value="BTB"/>
    <property type="match status" value="1"/>
</dbReference>
<dbReference type="Gene3D" id="2.130.10.30">
    <property type="entry name" value="Regulator of chromosome condensation 1/beta-lactamase-inhibitor protein II"/>
    <property type="match status" value="1"/>
</dbReference>
<feature type="repeat" description="RCC1" evidence="2">
    <location>
        <begin position="394"/>
        <end position="454"/>
    </location>
</feature>
<dbReference type="SUPFAM" id="SSF48403">
    <property type="entry name" value="Ankyrin repeat"/>
    <property type="match status" value="1"/>
</dbReference>
<dbReference type="GeneID" id="54298406"/>